<dbReference type="EMBL" id="JAIVGD010000003">
    <property type="protein sequence ID" value="KAH0776414.1"/>
    <property type="molecule type" value="Genomic_DNA"/>
</dbReference>
<evidence type="ECO:0000313" key="2">
    <source>
        <dbReference type="Proteomes" id="UP000826656"/>
    </source>
</evidence>
<evidence type="ECO:0000313" key="1">
    <source>
        <dbReference type="EMBL" id="KAH0776414.1"/>
    </source>
</evidence>
<comment type="caution">
    <text evidence="1">The sequence shown here is derived from an EMBL/GenBank/DDBJ whole genome shotgun (WGS) entry which is preliminary data.</text>
</comment>
<name>A0ABQ7W8M9_SOLTU</name>
<reference evidence="1 2" key="1">
    <citation type="journal article" date="2021" name="bioRxiv">
        <title>Chromosome-scale and haplotype-resolved genome assembly of a tetraploid potato cultivar.</title>
        <authorList>
            <person name="Sun H."/>
            <person name="Jiao W.-B."/>
            <person name="Krause K."/>
            <person name="Campoy J.A."/>
            <person name="Goel M."/>
            <person name="Folz-Donahue K."/>
            <person name="Kukat C."/>
            <person name="Huettel B."/>
            <person name="Schneeberger K."/>
        </authorList>
    </citation>
    <scope>NUCLEOTIDE SEQUENCE [LARGE SCALE GENOMIC DNA]</scope>
    <source>
        <strain evidence="1">SolTubOtavaFocal</strain>
        <tissue evidence="1">Leaves</tissue>
    </source>
</reference>
<sequence>MDQQISGEDLVLHALTPVGSEILTRKFEEMDQLISGEDQNQFYQIFYGMFDDQSAAMDVLLNGKELFAHQEYYDFLDEFMKVVKQNDGEKVLVQCALIWFLVPGIRDSG</sequence>
<accession>A0ABQ7W8M9</accession>
<keyword evidence="2" id="KW-1185">Reference proteome</keyword>
<organism evidence="1 2">
    <name type="scientific">Solanum tuberosum</name>
    <name type="common">Potato</name>
    <dbReference type="NCBI Taxonomy" id="4113"/>
    <lineage>
        <taxon>Eukaryota</taxon>
        <taxon>Viridiplantae</taxon>
        <taxon>Streptophyta</taxon>
        <taxon>Embryophyta</taxon>
        <taxon>Tracheophyta</taxon>
        <taxon>Spermatophyta</taxon>
        <taxon>Magnoliopsida</taxon>
        <taxon>eudicotyledons</taxon>
        <taxon>Gunneridae</taxon>
        <taxon>Pentapetalae</taxon>
        <taxon>asterids</taxon>
        <taxon>lamiids</taxon>
        <taxon>Solanales</taxon>
        <taxon>Solanaceae</taxon>
        <taxon>Solanoideae</taxon>
        <taxon>Solaneae</taxon>
        <taxon>Solanum</taxon>
    </lineage>
</organism>
<gene>
    <name evidence="1" type="ORF">KY290_007825</name>
</gene>
<dbReference type="Proteomes" id="UP000826656">
    <property type="component" value="Unassembled WGS sequence"/>
</dbReference>
<proteinExistence type="predicted"/>
<protein>
    <submittedName>
        <fullName evidence="1">Uncharacterized protein</fullName>
    </submittedName>
</protein>